<dbReference type="GO" id="GO:0009088">
    <property type="term" value="P:threonine biosynthetic process"/>
    <property type="evidence" value="ECO:0007669"/>
    <property type="project" value="UniProtKB-UniPathway"/>
</dbReference>
<keyword evidence="6" id="KW-0067">ATP-binding</keyword>
<evidence type="ECO:0000256" key="9">
    <source>
        <dbReference type="RuleBase" id="RU004249"/>
    </source>
</evidence>
<proteinExistence type="inferred from homology"/>
<gene>
    <name evidence="12" type="ORF">XE03_1771</name>
</gene>
<dbReference type="AlphaFoldDB" id="A0A101I0A3"/>
<evidence type="ECO:0000256" key="8">
    <source>
        <dbReference type="RuleBase" id="RU003448"/>
    </source>
</evidence>
<comment type="pathway">
    <text evidence="9">Amino-acid biosynthesis; L-threonine biosynthesis; L-threonine from L-aspartate: step 1/5.</text>
</comment>
<evidence type="ECO:0000259" key="10">
    <source>
        <dbReference type="Pfam" id="PF00696"/>
    </source>
</evidence>
<evidence type="ECO:0000313" key="13">
    <source>
        <dbReference type="Proteomes" id="UP000053467"/>
    </source>
</evidence>
<keyword evidence="9" id="KW-0028">Amino-acid biosynthesis</keyword>
<dbReference type="NCBIfam" id="NF005159">
    <property type="entry name" value="PRK06635.2-3"/>
    <property type="match status" value="1"/>
</dbReference>
<dbReference type="InterPro" id="IPR018042">
    <property type="entry name" value="Aspartate_kinase_CS"/>
</dbReference>
<dbReference type="InterPro" id="IPR036393">
    <property type="entry name" value="AceGlu_kinase-like_sf"/>
</dbReference>
<dbReference type="InterPro" id="IPR001048">
    <property type="entry name" value="Asp/Glu/Uridylate_kinase"/>
</dbReference>
<dbReference type="Proteomes" id="UP000053467">
    <property type="component" value="Unassembled WGS sequence"/>
</dbReference>
<dbReference type="EC" id="2.7.2.4" evidence="8"/>
<comment type="caution">
    <text evidence="12">The sequence shown here is derived from an EMBL/GenBank/DDBJ whole genome shotgun (WGS) entry which is preliminary data.</text>
</comment>
<dbReference type="GO" id="GO:0009090">
    <property type="term" value="P:homoserine biosynthetic process"/>
    <property type="evidence" value="ECO:0007669"/>
    <property type="project" value="TreeGrafter"/>
</dbReference>
<dbReference type="InterPro" id="IPR001341">
    <property type="entry name" value="Asp_kinase"/>
</dbReference>
<evidence type="ECO:0000256" key="6">
    <source>
        <dbReference type="ARBA" id="ARBA00022840"/>
    </source>
</evidence>
<dbReference type="InterPro" id="IPR045865">
    <property type="entry name" value="ACT-like_dom_sf"/>
</dbReference>
<dbReference type="GO" id="GO:0004072">
    <property type="term" value="F:aspartate kinase activity"/>
    <property type="evidence" value="ECO:0007669"/>
    <property type="project" value="UniProtKB-EC"/>
</dbReference>
<dbReference type="PROSITE" id="PS00324">
    <property type="entry name" value="ASPARTOKINASE"/>
    <property type="match status" value="1"/>
</dbReference>
<dbReference type="PANTHER" id="PTHR21499">
    <property type="entry name" value="ASPARTATE KINASE"/>
    <property type="match status" value="1"/>
</dbReference>
<dbReference type="EMBL" id="LGGX01000032">
    <property type="protein sequence ID" value="KUK86024.1"/>
    <property type="molecule type" value="Genomic_DNA"/>
</dbReference>
<dbReference type="InterPro" id="IPR027795">
    <property type="entry name" value="CASTOR_ACT_dom"/>
</dbReference>
<dbReference type="Gene3D" id="3.30.70.260">
    <property type="match status" value="2"/>
</dbReference>
<keyword evidence="5 8" id="KW-0418">Kinase</keyword>
<evidence type="ECO:0000259" key="11">
    <source>
        <dbReference type="Pfam" id="PF13840"/>
    </source>
</evidence>
<comment type="similarity">
    <text evidence="2 8">Belongs to the aspartokinase family.</text>
</comment>
<keyword evidence="4" id="KW-0547">Nucleotide-binding</keyword>
<evidence type="ECO:0000256" key="4">
    <source>
        <dbReference type="ARBA" id="ARBA00022741"/>
    </source>
</evidence>
<dbReference type="Gene3D" id="3.40.1160.10">
    <property type="entry name" value="Acetylglutamate kinase-like"/>
    <property type="match status" value="1"/>
</dbReference>
<reference evidence="13" key="1">
    <citation type="journal article" date="2015" name="MBio">
        <title>Genome-Resolved Metagenomic Analysis Reveals Roles for Candidate Phyla and Other Microbial Community Members in Biogeochemical Transformations in Oil Reservoirs.</title>
        <authorList>
            <person name="Hu P."/>
            <person name="Tom L."/>
            <person name="Singh A."/>
            <person name="Thomas B.C."/>
            <person name="Baker B.J."/>
            <person name="Piceno Y.M."/>
            <person name="Andersen G.L."/>
            <person name="Banfield J.F."/>
        </authorList>
    </citation>
    <scope>NUCLEOTIDE SEQUENCE [LARGE SCALE GENOMIC DNA]</scope>
</reference>
<evidence type="ECO:0000256" key="1">
    <source>
        <dbReference type="ARBA" id="ARBA00004766"/>
    </source>
</evidence>
<name>A0A101I0A3_UNCT6</name>
<dbReference type="NCBIfam" id="TIGR00657">
    <property type="entry name" value="asp_kinases"/>
    <property type="match status" value="1"/>
</dbReference>
<sequence>MIIIRIVVKFGGTSIQNIERIEKATQSIIKKIKEGNEILVVVSAMGDTTDELINLLDGVTKSGYEGQDYTEFVSFGERMSAQLISTALKVKGIKAHVFEPTSVDFPIITDSVNLLEANILPEISKEQCQKYVEPLLKEGFVPVICGFLGRSAEGGVITCLGRGGSDISAFALGNFVQADEVIIVTDTSGVASADPRLIKKVQTLPRISVEEMGILAEGGARVLHPRALYFKEGNMKAKIINFENGDLDSTGTELEGSFNSGIEIFPEKLCLLTVVGEKILETPGLLKEIISPLTRHKISILGIGTGKKFIGIYLLEQYAKKAYDLVHPIILKNNYLKSVSLKTNIALVILSNQNFIETPGVIERMTRPLAENHINILEISTMKADILLFVDWPYKDIVYKLVSNSLAKMENNNNIIINNNNEEIAGENISRNIP</sequence>
<dbReference type="Pfam" id="PF00696">
    <property type="entry name" value="AA_kinase"/>
    <property type="match status" value="1"/>
</dbReference>
<feature type="domain" description="CASTOR ACT" evidence="11">
    <location>
        <begin position="346"/>
        <end position="391"/>
    </location>
</feature>
<comment type="catalytic activity">
    <reaction evidence="7 8">
        <text>L-aspartate + ATP = 4-phospho-L-aspartate + ADP</text>
        <dbReference type="Rhea" id="RHEA:23776"/>
        <dbReference type="ChEBI" id="CHEBI:29991"/>
        <dbReference type="ChEBI" id="CHEBI:30616"/>
        <dbReference type="ChEBI" id="CHEBI:57535"/>
        <dbReference type="ChEBI" id="CHEBI:456216"/>
        <dbReference type="EC" id="2.7.2.4"/>
    </reaction>
</comment>
<protein>
    <recommendedName>
        <fullName evidence="8">Aspartokinase</fullName>
        <ecNumber evidence="8">2.7.2.4</ecNumber>
    </recommendedName>
</protein>
<comment type="pathway">
    <text evidence="9">Amino-acid biosynthesis; L-methionine biosynthesis via de novo pathway; L-homoserine from L-aspartate: step 1/3.</text>
</comment>
<dbReference type="GO" id="GO:0009089">
    <property type="term" value="P:lysine biosynthetic process via diaminopimelate"/>
    <property type="evidence" value="ECO:0007669"/>
    <property type="project" value="UniProtKB-UniPathway"/>
</dbReference>
<dbReference type="PATRIC" id="fig|1635277.3.peg.1569"/>
<accession>A0A101I0A3</accession>
<dbReference type="SUPFAM" id="SSF55021">
    <property type="entry name" value="ACT-like"/>
    <property type="match status" value="2"/>
</dbReference>
<organism evidence="12 13">
    <name type="scientific">candidate division TA06 bacterium 34_109</name>
    <dbReference type="NCBI Taxonomy" id="1635277"/>
    <lineage>
        <taxon>Bacteria</taxon>
        <taxon>Bacteria division TA06</taxon>
    </lineage>
</organism>
<keyword evidence="3 8" id="KW-0808">Transferase</keyword>
<evidence type="ECO:0000256" key="3">
    <source>
        <dbReference type="ARBA" id="ARBA00022679"/>
    </source>
</evidence>
<dbReference type="PANTHER" id="PTHR21499:SF70">
    <property type="entry name" value="ASPARTOKINASE"/>
    <property type="match status" value="1"/>
</dbReference>
<dbReference type="SUPFAM" id="SSF53633">
    <property type="entry name" value="Carbamate kinase-like"/>
    <property type="match status" value="1"/>
</dbReference>
<dbReference type="UniPathway" id="UPA00034">
    <property type="reaction ID" value="UER00015"/>
</dbReference>
<evidence type="ECO:0000313" key="12">
    <source>
        <dbReference type="EMBL" id="KUK86024.1"/>
    </source>
</evidence>
<dbReference type="UniPathway" id="UPA00050">
    <property type="reaction ID" value="UER00461"/>
</dbReference>
<evidence type="ECO:0000256" key="2">
    <source>
        <dbReference type="ARBA" id="ARBA00010122"/>
    </source>
</evidence>
<evidence type="ECO:0000256" key="7">
    <source>
        <dbReference type="ARBA" id="ARBA00047872"/>
    </source>
</evidence>
<dbReference type="Pfam" id="PF13840">
    <property type="entry name" value="ACT_7"/>
    <property type="match status" value="1"/>
</dbReference>
<comment type="pathway">
    <text evidence="1 9">Amino-acid biosynthesis; L-lysine biosynthesis via DAP pathway; (S)-tetrahydrodipicolinate from L-aspartate: step 1/4.</text>
</comment>
<feature type="domain" description="Aspartate/glutamate/uridylate kinase" evidence="10">
    <location>
        <begin position="5"/>
        <end position="241"/>
    </location>
</feature>
<dbReference type="UniPathway" id="UPA00051">
    <property type="reaction ID" value="UER00462"/>
</dbReference>
<dbReference type="GO" id="GO:0005524">
    <property type="term" value="F:ATP binding"/>
    <property type="evidence" value="ECO:0007669"/>
    <property type="project" value="UniProtKB-KW"/>
</dbReference>
<dbReference type="CDD" id="cd04234">
    <property type="entry name" value="AAK_AK"/>
    <property type="match status" value="1"/>
</dbReference>
<evidence type="ECO:0000256" key="5">
    <source>
        <dbReference type="ARBA" id="ARBA00022777"/>
    </source>
</evidence>
<dbReference type="GO" id="GO:0005829">
    <property type="term" value="C:cytosol"/>
    <property type="evidence" value="ECO:0007669"/>
    <property type="project" value="TreeGrafter"/>
</dbReference>